<keyword evidence="3" id="KW-0804">Transcription</keyword>
<feature type="domain" description="HTH araC/xylS-type" evidence="4">
    <location>
        <begin position="168"/>
        <end position="265"/>
    </location>
</feature>
<dbReference type="Gene3D" id="2.60.120.10">
    <property type="entry name" value="Jelly Rolls"/>
    <property type="match status" value="1"/>
</dbReference>
<evidence type="ECO:0000256" key="1">
    <source>
        <dbReference type="ARBA" id="ARBA00023015"/>
    </source>
</evidence>
<dbReference type="SMART" id="SM00342">
    <property type="entry name" value="HTH_ARAC"/>
    <property type="match status" value="1"/>
</dbReference>
<accession>A0A9D1G1C0</accession>
<sequence>MLMHTLYDMPLEEMTMSHMNMQVYSQGFGHSHAADATGFMRLVYILEGSAVFTHAGGTLEARAGDMLYWPCDVAYVSLWSGACNQFAVIDMRLVDSKGTMVNFGDAPRVLFRDAHRLYEGYMDDIANLSRSAQPFAWLERISLALKLCCEIAREQTRGAASGAYGRIYAGIVYLEAHYTENFTIDELANMCAMSATCFRKLFFTCKSMSPVDYRNSLRIRRATELLREGMSVTRAAEAVGINDLKYFSKLFKRFTGLSPSVIKRETQKGIAGGEEKV</sequence>
<dbReference type="EMBL" id="DVJN01000207">
    <property type="protein sequence ID" value="HIS93498.1"/>
    <property type="molecule type" value="Genomic_DNA"/>
</dbReference>
<dbReference type="Pfam" id="PF12833">
    <property type="entry name" value="HTH_18"/>
    <property type="match status" value="1"/>
</dbReference>
<evidence type="ECO:0000256" key="2">
    <source>
        <dbReference type="ARBA" id="ARBA00023125"/>
    </source>
</evidence>
<dbReference type="AlphaFoldDB" id="A0A9D1G1C0"/>
<dbReference type="InterPro" id="IPR014710">
    <property type="entry name" value="RmlC-like_jellyroll"/>
</dbReference>
<dbReference type="SUPFAM" id="SSF51182">
    <property type="entry name" value="RmlC-like cupins"/>
    <property type="match status" value="1"/>
</dbReference>
<dbReference type="InterPro" id="IPR011051">
    <property type="entry name" value="RmlC_Cupin_sf"/>
</dbReference>
<dbReference type="PROSITE" id="PS00041">
    <property type="entry name" value="HTH_ARAC_FAMILY_1"/>
    <property type="match status" value="1"/>
</dbReference>
<dbReference type="Proteomes" id="UP000824140">
    <property type="component" value="Unassembled WGS sequence"/>
</dbReference>
<dbReference type="SUPFAM" id="SSF46689">
    <property type="entry name" value="Homeodomain-like"/>
    <property type="match status" value="2"/>
</dbReference>
<dbReference type="PANTHER" id="PTHR43280:SF28">
    <property type="entry name" value="HTH-TYPE TRANSCRIPTIONAL ACTIVATOR RHAS"/>
    <property type="match status" value="1"/>
</dbReference>
<evidence type="ECO:0000313" key="6">
    <source>
        <dbReference type="Proteomes" id="UP000824140"/>
    </source>
</evidence>
<dbReference type="Gene3D" id="1.10.10.60">
    <property type="entry name" value="Homeodomain-like"/>
    <property type="match status" value="2"/>
</dbReference>
<keyword evidence="2" id="KW-0238">DNA-binding</keyword>
<dbReference type="InterPro" id="IPR018060">
    <property type="entry name" value="HTH_AraC"/>
</dbReference>
<protein>
    <submittedName>
        <fullName evidence="5">Helix-turn-helix domain-containing protein</fullName>
    </submittedName>
</protein>
<reference evidence="5" key="1">
    <citation type="submission" date="2020-10" db="EMBL/GenBank/DDBJ databases">
        <authorList>
            <person name="Gilroy R."/>
        </authorList>
    </citation>
    <scope>NUCLEOTIDE SEQUENCE</scope>
    <source>
        <strain evidence="5">13766</strain>
    </source>
</reference>
<name>A0A9D1G1C0_9FIRM</name>
<dbReference type="PANTHER" id="PTHR43280">
    <property type="entry name" value="ARAC-FAMILY TRANSCRIPTIONAL REGULATOR"/>
    <property type="match status" value="1"/>
</dbReference>
<evidence type="ECO:0000256" key="3">
    <source>
        <dbReference type="ARBA" id="ARBA00023163"/>
    </source>
</evidence>
<comment type="caution">
    <text evidence="5">The sequence shown here is derived from an EMBL/GenBank/DDBJ whole genome shotgun (WGS) entry which is preliminary data.</text>
</comment>
<dbReference type="GO" id="GO:0043565">
    <property type="term" value="F:sequence-specific DNA binding"/>
    <property type="evidence" value="ECO:0007669"/>
    <property type="project" value="InterPro"/>
</dbReference>
<evidence type="ECO:0000259" key="4">
    <source>
        <dbReference type="PROSITE" id="PS01124"/>
    </source>
</evidence>
<dbReference type="InterPro" id="IPR018062">
    <property type="entry name" value="HTH_AraC-typ_CS"/>
</dbReference>
<dbReference type="GO" id="GO:0003700">
    <property type="term" value="F:DNA-binding transcription factor activity"/>
    <property type="evidence" value="ECO:0007669"/>
    <property type="project" value="InterPro"/>
</dbReference>
<evidence type="ECO:0000313" key="5">
    <source>
        <dbReference type="EMBL" id="HIS93498.1"/>
    </source>
</evidence>
<reference evidence="5" key="2">
    <citation type="journal article" date="2021" name="PeerJ">
        <title>Extensive microbial diversity within the chicken gut microbiome revealed by metagenomics and culture.</title>
        <authorList>
            <person name="Gilroy R."/>
            <person name="Ravi A."/>
            <person name="Getino M."/>
            <person name="Pursley I."/>
            <person name="Horton D.L."/>
            <person name="Alikhan N.F."/>
            <person name="Baker D."/>
            <person name="Gharbi K."/>
            <person name="Hall N."/>
            <person name="Watson M."/>
            <person name="Adriaenssens E.M."/>
            <person name="Foster-Nyarko E."/>
            <person name="Jarju S."/>
            <person name="Secka A."/>
            <person name="Antonio M."/>
            <person name="Oren A."/>
            <person name="Chaudhuri R.R."/>
            <person name="La Ragione R."/>
            <person name="Hildebrand F."/>
            <person name="Pallen M.J."/>
        </authorList>
    </citation>
    <scope>NUCLEOTIDE SEQUENCE</scope>
    <source>
        <strain evidence="5">13766</strain>
    </source>
</reference>
<organism evidence="5 6">
    <name type="scientific">Candidatus Alectryocaccomicrobium excrementavium</name>
    <dbReference type="NCBI Taxonomy" id="2840668"/>
    <lineage>
        <taxon>Bacteria</taxon>
        <taxon>Bacillati</taxon>
        <taxon>Bacillota</taxon>
        <taxon>Clostridia</taxon>
        <taxon>Candidatus Alectryocaccomicrobium</taxon>
    </lineage>
</organism>
<dbReference type="PROSITE" id="PS01124">
    <property type="entry name" value="HTH_ARAC_FAMILY_2"/>
    <property type="match status" value="1"/>
</dbReference>
<keyword evidence="1" id="KW-0805">Transcription regulation</keyword>
<proteinExistence type="predicted"/>
<gene>
    <name evidence="5" type="ORF">IAA84_10815</name>
</gene>
<dbReference type="InterPro" id="IPR009057">
    <property type="entry name" value="Homeodomain-like_sf"/>
</dbReference>